<dbReference type="OrthoDB" id="9835896at2"/>
<gene>
    <name evidence="1" type="ordered locus">Amico_1159</name>
</gene>
<evidence type="ECO:0000313" key="1">
    <source>
        <dbReference type="EMBL" id="ADE57282.1"/>
    </source>
</evidence>
<dbReference type="AlphaFoldDB" id="D5EFF0"/>
<sequence length="190" mass="21913">MYWLLKFSNANEDLFQHLLFEIPRFYAEKTRPPKGYELEVEKDLRNYLDYVSEVSSSYVYCIKNMLRVYAADDQSGLLVLLVGNEAEKLGVWLENDELVHKSSTVLGPLTEVPEMDWAVMGITFPGWLVIFDETAPHTSRDETGEDFEIVYVPEVEKYKDLFEALTPEKNTEEAASLLLNMVFSSLPLRL</sequence>
<dbReference type="STRING" id="572547.Amico_1159"/>
<protein>
    <submittedName>
        <fullName evidence="1">Uncharacterized protein</fullName>
    </submittedName>
</protein>
<name>D5EFF0_AMICL</name>
<proteinExistence type="predicted"/>
<organism evidence="1 2">
    <name type="scientific">Aminobacterium colombiense (strain DSM 12261 / ALA-1)</name>
    <dbReference type="NCBI Taxonomy" id="572547"/>
    <lineage>
        <taxon>Bacteria</taxon>
        <taxon>Thermotogati</taxon>
        <taxon>Synergistota</taxon>
        <taxon>Synergistia</taxon>
        <taxon>Synergistales</taxon>
        <taxon>Aminobacteriaceae</taxon>
        <taxon>Aminobacterium</taxon>
    </lineage>
</organism>
<dbReference type="HOGENOM" id="CLU_1425295_0_0_0"/>
<reference evidence="1 2" key="1">
    <citation type="journal article" date="2010" name="Stand. Genomic Sci.">
        <title>Complete genome sequence of Aminobacterium colombiense type strain (ALA-1).</title>
        <authorList>
            <person name="Chertkov O."/>
            <person name="Sikorski J."/>
            <person name="Brambilla E."/>
            <person name="Lapidus A."/>
            <person name="Copeland A."/>
            <person name="Glavina Del Rio T."/>
            <person name="Nolan M."/>
            <person name="Lucas S."/>
            <person name="Tice H."/>
            <person name="Cheng J.F."/>
            <person name="Han C."/>
            <person name="Detter J.C."/>
            <person name="Bruce D."/>
            <person name="Tapia R."/>
            <person name="Goodwin L."/>
            <person name="Pitluck S."/>
            <person name="Liolios K."/>
            <person name="Ivanova N."/>
            <person name="Mavromatis K."/>
            <person name="Ovchinnikova G."/>
            <person name="Pati A."/>
            <person name="Chen A."/>
            <person name="Palaniappan K."/>
            <person name="Land M."/>
            <person name="Hauser L."/>
            <person name="Chang Y.J."/>
            <person name="Jeffries C.D."/>
            <person name="Spring S."/>
            <person name="Rohde M."/>
            <person name="Goker M."/>
            <person name="Bristow J."/>
            <person name="Eisen J.A."/>
            <person name="Markowitz V."/>
            <person name="Hugenholtz P."/>
            <person name="Kyrpides N.C."/>
            <person name="Klenk H.P."/>
        </authorList>
    </citation>
    <scope>NUCLEOTIDE SEQUENCE [LARGE SCALE GENOMIC DNA]</scope>
    <source>
        <strain evidence="2">DSM 12261 / ALA-1</strain>
    </source>
</reference>
<dbReference type="KEGG" id="aco:Amico_1159"/>
<accession>D5EFF0</accession>
<keyword evidence="2" id="KW-1185">Reference proteome</keyword>
<evidence type="ECO:0000313" key="2">
    <source>
        <dbReference type="Proteomes" id="UP000002366"/>
    </source>
</evidence>
<dbReference type="RefSeq" id="WP_013048545.1">
    <property type="nucleotide sequence ID" value="NC_014011.1"/>
</dbReference>
<dbReference type="Proteomes" id="UP000002366">
    <property type="component" value="Chromosome"/>
</dbReference>
<dbReference type="EMBL" id="CP001997">
    <property type="protein sequence ID" value="ADE57282.1"/>
    <property type="molecule type" value="Genomic_DNA"/>
</dbReference>